<dbReference type="InterPro" id="IPR036388">
    <property type="entry name" value="WH-like_DNA-bd_sf"/>
</dbReference>
<comment type="caution">
    <text evidence="1">The sequence shown here is derived from an EMBL/GenBank/DDBJ whole genome shotgun (WGS) entry which is preliminary data.</text>
</comment>
<accession>A0A2T2XLA6</accession>
<dbReference type="SUPFAM" id="SSF46689">
    <property type="entry name" value="Homeodomain-like"/>
    <property type="match status" value="1"/>
</dbReference>
<dbReference type="InterPro" id="IPR007367">
    <property type="entry name" value="DUF433"/>
</dbReference>
<gene>
    <name evidence="1" type="ORF">C7B46_00965</name>
</gene>
<protein>
    <recommendedName>
        <fullName evidence="3">DUF433 domain-containing protein</fullName>
    </recommendedName>
</protein>
<dbReference type="Pfam" id="PF04255">
    <property type="entry name" value="DUF433"/>
    <property type="match status" value="1"/>
</dbReference>
<reference evidence="1 2" key="1">
    <citation type="journal article" date="2014" name="BMC Genomics">
        <title>Comparison of environmental and isolate Sulfobacillus genomes reveals diverse carbon, sulfur, nitrogen, and hydrogen metabolisms.</title>
        <authorList>
            <person name="Justice N.B."/>
            <person name="Norman A."/>
            <person name="Brown C.T."/>
            <person name="Singh A."/>
            <person name="Thomas B.C."/>
            <person name="Banfield J.F."/>
        </authorList>
    </citation>
    <scope>NUCLEOTIDE SEQUENCE [LARGE SCALE GENOMIC DNA]</scope>
    <source>
        <strain evidence="1">AMDSBA4</strain>
    </source>
</reference>
<dbReference type="Proteomes" id="UP000242972">
    <property type="component" value="Unassembled WGS sequence"/>
</dbReference>
<evidence type="ECO:0008006" key="3">
    <source>
        <dbReference type="Google" id="ProtNLM"/>
    </source>
</evidence>
<evidence type="ECO:0000313" key="1">
    <source>
        <dbReference type="EMBL" id="PSR35272.1"/>
    </source>
</evidence>
<proteinExistence type="predicted"/>
<organism evidence="1 2">
    <name type="scientific">Sulfobacillus benefaciens</name>
    <dbReference type="NCBI Taxonomy" id="453960"/>
    <lineage>
        <taxon>Bacteria</taxon>
        <taxon>Bacillati</taxon>
        <taxon>Bacillota</taxon>
        <taxon>Clostridia</taxon>
        <taxon>Eubacteriales</taxon>
        <taxon>Clostridiales Family XVII. Incertae Sedis</taxon>
        <taxon>Sulfobacillus</taxon>
    </lineage>
</organism>
<evidence type="ECO:0000313" key="2">
    <source>
        <dbReference type="Proteomes" id="UP000242972"/>
    </source>
</evidence>
<dbReference type="EMBL" id="PXYW01000002">
    <property type="protein sequence ID" value="PSR35272.1"/>
    <property type="molecule type" value="Genomic_DNA"/>
</dbReference>
<name>A0A2T2XLA6_9FIRM</name>
<dbReference type="Gene3D" id="1.10.10.10">
    <property type="entry name" value="Winged helix-like DNA-binding domain superfamily/Winged helix DNA-binding domain"/>
    <property type="match status" value="1"/>
</dbReference>
<dbReference type="InterPro" id="IPR009057">
    <property type="entry name" value="Homeodomain-like_sf"/>
</dbReference>
<dbReference type="AlphaFoldDB" id="A0A2T2XLA6"/>
<sequence>MHSNSTLRHVVLLKWMGDTDMKVTNSLDVLEGIPVIEGSRISVEWVFQLLASGYPADALQHDLELSTEEMQAVFRYGYRILSRFQRVVEDLS</sequence>